<feature type="compositionally biased region" description="Basic and acidic residues" evidence="5">
    <location>
        <begin position="22"/>
        <end position="31"/>
    </location>
</feature>
<dbReference type="PANTHER" id="PTHR15415:SF7">
    <property type="entry name" value="MICOS COMPLEX SUBUNIT MIC60"/>
    <property type="match status" value="1"/>
</dbReference>
<keyword evidence="2" id="KW-0812">Transmembrane</keyword>
<name>A0ABT0D3H4_9HYPH</name>
<feature type="compositionally biased region" description="Polar residues" evidence="5">
    <location>
        <begin position="40"/>
        <end position="58"/>
    </location>
</feature>
<feature type="region of interest" description="Disordered" evidence="5">
    <location>
        <begin position="288"/>
        <end position="307"/>
    </location>
</feature>
<dbReference type="PANTHER" id="PTHR15415">
    <property type="entry name" value="MITOFILIN"/>
    <property type="match status" value="1"/>
</dbReference>
<dbReference type="EMBL" id="JALAYX010000004">
    <property type="protein sequence ID" value="MCJ8239957.1"/>
    <property type="molecule type" value="Genomic_DNA"/>
</dbReference>
<keyword evidence="4" id="KW-0472">Membrane</keyword>
<dbReference type="InterPro" id="IPR019133">
    <property type="entry name" value="MIC60"/>
</dbReference>
<evidence type="ECO:0000256" key="4">
    <source>
        <dbReference type="ARBA" id="ARBA00023136"/>
    </source>
</evidence>
<feature type="region of interest" description="Disordered" evidence="5">
    <location>
        <begin position="1"/>
        <end position="110"/>
    </location>
</feature>
<feature type="region of interest" description="Disordered" evidence="5">
    <location>
        <begin position="230"/>
        <end position="250"/>
    </location>
</feature>
<reference evidence="6 7" key="1">
    <citation type="submission" date="2022-03" db="EMBL/GenBank/DDBJ databases">
        <title>Rhizobium SSM4.3 sp. nov., isolated from Sediment (Gouqi Island).</title>
        <authorList>
            <person name="Chen G."/>
        </authorList>
    </citation>
    <scope>NUCLEOTIDE SEQUENCE [LARGE SCALE GENOMIC DNA]</scope>
    <source>
        <strain evidence="6 7">SSM4.3</strain>
    </source>
</reference>
<sequence length="423" mass="43220">MVSGKTPRRSKAPDESVTIDLTAKETAKPEDAGATETPLPETSASPSATDGSVASANVANEPPVDTTAEPSAPPEDAPDASAPADEPPPILENAMETETTAGHGPVRQSPATSTLVASGIFGGLVALALAGSMQYAGILPGVGPDQNIQTATVEPAEIEALKAEVARLAAQPATPAADPALAERLSALEASMADASTAPAADPSAVEALKTQLVAAEQAIESLRSEIASNKQAMDESATRLSEAERKLEEPRSDIEMARAIALAGLKTAIDRGGPFLSELDALKSVSPEDPSVASLTPLASTGVPSRSDLTREFGQVAEDILAAINQPAAGEGWTDRLMASARSLVKVRPVGNVEGDSPEAIVARVENKLQNGDLKGAALEWELLPGAGKQASSDFVTKLKNRIEAEERVSAALSQTVAGNGG</sequence>
<dbReference type="Proteomes" id="UP001522662">
    <property type="component" value="Unassembled WGS sequence"/>
</dbReference>
<feature type="compositionally biased region" description="Basic residues" evidence="5">
    <location>
        <begin position="1"/>
        <end position="10"/>
    </location>
</feature>
<keyword evidence="3" id="KW-1133">Transmembrane helix</keyword>
<feature type="compositionally biased region" description="Basic and acidic residues" evidence="5">
    <location>
        <begin position="233"/>
        <end position="250"/>
    </location>
</feature>
<protein>
    <submittedName>
        <fullName evidence="6">Mitofilin family membrane protein</fullName>
    </submittedName>
</protein>
<comment type="caution">
    <text evidence="6">The sequence shown here is derived from an EMBL/GenBank/DDBJ whole genome shotgun (WGS) entry which is preliminary data.</text>
</comment>
<organism evidence="6 7">
    <name type="scientific">Peteryoungia algae</name>
    <dbReference type="NCBI Taxonomy" id="2919917"/>
    <lineage>
        <taxon>Bacteria</taxon>
        <taxon>Pseudomonadati</taxon>
        <taxon>Pseudomonadota</taxon>
        <taxon>Alphaproteobacteria</taxon>
        <taxon>Hyphomicrobiales</taxon>
        <taxon>Rhizobiaceae</taxon>
        <taxon>Peteryoungia</taxon>
    </lineage>
</organism>
<comment type="subcellular location">
    <subcellularLocation>
        <location evidence="1">Membrane</location>
    </subcellularLocation>
</comment>
<proteinExistence type="predicted"/>
<accession>A0ABT0D3H4</accession>
<dbReference type="Pfam" id="PF09731">
    <property type="entry name" value="Mitofilin"/>
    <property type="match status" value="1"/>
</dbReference>
<evidence type="ECO:0000256" key="5">
    <source>
        <dbReference type="SAM" id="MobiDB-lite"/>
    </source>
</evidence>
<evidence type="ECO:0000313" key="6">
    <source>
        <dbReference type="EMBL" id="MCJ8239957.1"/>
    </source>
</evidence>
<evidence type="ECO:0000256" key="2">
    <source>
        <dbReference type="ARBA" id="ARBA00022692"/>
    </source>
</evidence>
<evidence type="ECO:0000313" key="7">
    <source>
        <dbReference type="Proteomes" id="UP001522662"/>
    </source>
</evidence>
<keyword evidence="7" id="KW-1185">Reference proteome</keyword>
<evidence type="ECO:0000256" key="1">
    <source>
        <dbReference type="ARBA" id="ARBA00004370"/>
    </source>
</evidence>
<evidence type="ECO:0000256" key="3">
    <source>
        <dbReference type="ARBA" id="ARBA00022989"/>
    </source>
</evidence>
<dbReference type="RefSeq" id="WP_245137378.1">
    <property type="nucleotide sequence ID" value="NZ_CP128477.1"/>
</dbReference>
<gene>
    <name evidence="6" type="ORF">MKJ03_16620</name>
</gene>
<feature type="compositionally biased region" description="Polar residues" evidence="5">
    <location>
        <begin position="294"/>
        <end position="305"/>
    </location>
</feature>
<dbReference type="Gene3D" id="1.20.5.340">
    <property type="match status" value="1"/>
</dbReference>